<evidence type="ECO:0000313" key="3">
    <source>
        <dbReference type="Proteomes" id="UP000198741"/>
    </source>
</evidence>
<dbReference type="SUPFAM" id="SSF117782">
    <property type="entry name" value="YbjQ-like"/>
    <property type="match status" value="1"/>
</dbReference>
<evidence type="ECO:0000256" key="1">
    <source>
        <dbReference type="ARBA" id="ARBA00010751"/>
    </source>
</evidence>
<dbReference type="RefSeq" id="WP_090475825.1">
    <property type="nucleotide sequence ID" value="NZ_LT629710.1"/>
</dbReference>
<proteinExistence type="inferred from homology"/>
<dbReference type="InterPro" id="IPR002765">
    <property type="entry name" value="UPF0145_YbjQ-like"/>
</dbReference>
<dbReference type="InterPro" id="IPR035439">
    <property type="entry name" value="UPF0145_dom_sf"/>
</dbReference>
<protein>
    <submittedName>
        <fullName evidence="2">Putative heavy-metal-binding</fullName>
    </submittedName>
</protein>
<dbReference type="Pfam" id="PF01906">
    <property type="entry name" value="YbjQ_1"/>
    <property type="match status" value="1"/>
</dbReference>
<evidence type="ECO:0000313" key="2">
    <source>
        <dbReference type="EMBL" id="SDO79300.1"/>
    </source>
</evidence>
<gene>
    <name evidence="2" type="ORF">SAMN04515671_2003</name>
</gene>
<reference evidence="2 3" key="1">
    <citation type="submission" date="2016-10" db="EMBL/GenBank/DDBJ databases">
        <authorList>
            <person name="de Groot N.N."/>
        </authorList>
    </citation>
    <scope>NUCLEOTIDE SEQUENCE [LARGE SCALE GENOMIC DNA]</scope>
    <source>
        <strain evidence="3">P4-7,KCTC 19426,CECT 7604</strain>
    </source>
</reference>
<dbReference type="AlphaFoldDB" id="A0A1H0MGM6"/>
<sequence length="287" mass="30923">MTVNAGLPQVALDRIARARASGVRTSLLSVPSAASARSVGLNPVGEVMGCIVQHLGWQGWAGCGYWGNNYRQARVTTFGSYAPYVDSVRHGYDTALQRLATEATMLGADGVMDVRITVTHLGNDNHEFVALGSAVRLGQERSGADAVPKVLATPFLTDLSGADVCKLMRNGWIPTSIVYGIALAVRHDDWQTYAQSRSWVNTEVSGFTELTNLVRHQARQKVTAHAAAKAAEGVLITGSSMRVWEQEPSDGHRDHLAEARMFGTGIVAFARPGVKPRPTSLSFLPLR</sequence>
<dbReference type="OrthoDB" id="3289343at2"/>
<organism evidence="2 3">
    <name type="scientific">Nakamurella panacisegetis</name>
    <dbReference type="NCBI Taxonomy" id="1090615"/>
    <lineage>
        <taxon>Bacteria</taxon>
        <taxon>Bacillati</taxon>
        <taxon>Actinomycetota</taxon>
        <taxon>Actinomycetes</taxon>
        <taxon>Nakamurellales</taxon>
        <taxon>Nakamurellaceae</taxon>
        <taxon>Nakamurella</taxon>
    </lineage>
</organism>
<dbReference type="EMBL" id="LT629710">
    <property type="protein sequence ID" value="SDO79300.1"/>
    <property type="molecule type" value="Genomic_DNA"/>
</dbReference>
<dbReference type="Proteomes" id="UP000198741">
    <property type="component" value="Chromosome I"/>
</dbReference>
<keyword evidence="3" id="KW-1185">Reference proteome</keyword>
<accession>A0A1H0MGM6</accession>
<dbReference type="STRING" id="1090615.SAMN04515671_2003"/>
<dbReference type="Gene3D" id="3.30.110.70">
    <property type="entry name" value="Hypothetical protein apc22750. Chain B"/>
    <property type="match status" value="1"/>
</dbReference>
<comment type="similarity">
    <text evidence="1">Belongs to the UPF0145 family.</text>
</comment>
<name>A0A1H0MGM6_9ACTN</name>